<dbReference type="HAMAP" id="MF_00182">
    <property type="entry name" value="Formyl_trans"/>
    <property type="match status" value="1"/>
</dbReference>
<dbReference type="InterPro" id="IPR011034">
    <property type="entry name" value="Formyl_transferase-like_C_sf"/>
</dbReference>
<dbReference type="CDD" id="cd08704">
    <property type="entry name" value="Met_tRNA_FMT_C"/>
    <property type="match status" value="1"/>
</dbReference>
<protein>
    <recommendedName>
        <fullName evidence="4 8">Methionyl-tRNA formyltransferase</fullName>
        <ecNumber evidence="3 8">2.1.2.9</ecNumber>
    </recommendedName>
</protein>
<dbReference type="CDD" id="cd08646">
    <property type="entry name" value="FMT_core_Met-tRNA-FMT_N"/>
    <property type="match status" value="1"/>
</dbReference>
<comment type="function">
    <text evidence="1 8">Attaches a formyl group to the free amino group of methionyl-tRNA(fMet). The formyl group appears to play a dual role in the initiator identity of N-formylmethionyl-tRNA by promoting its recognition by IF2 and preventing the misappropriation of this tRNA by the elongation apparatus.</text>
</comment>
<reference evidence="11" key="1">
    <citation type="submission" date="2021-02" db="EMBL/GenBank/DDBJ databases">
        <title>PHA producing bacteria isolated from coastal sediment in Guangdong, Shenzhen.</title>
        <authorList>
            <person name="Zheng W."/>
            <person name="Yu S."/>
            <person name="Huang Y."/>
        </authorList>
    </citation>
    <scope>NUCLEOTIDE SEQUENCE</scope>
    <source>
        <strain evidence="11">TN14-10</strain>
    </source>
</reference>
<dbReference type="FunFam" id="3.40.50.12230:FF:000001">
    <property type="entry name" value="Methionyl-tRNA formyltransferase"/>
    <property type="match status" value="1"/>
</dbReference>
<evidence type="ECO:0000256" key="2">
    <source>
        <dbReference type="ARBA" id="ARBA00010699"/>
    </source>
</evidence>
<evidence type="ECO:0000259" key="10">
    <source>
        <dbReference type="Pfam" id="PF02911"/>
    </source>
</evidence>
<organism evidence="11 12">
    <name type="scientific">Parahaliea mediterranea</name>
    <dbReference type="NCBI Taxonomy" id="651086"/>
    <lineage>
        <taxon>Bacteria</taxon>
        <taxon>Pseudomonadati</taxon>
        <taxon>Pseudomonadota</taxon>
        <taxon>Gammaproteobacteria</taxon>
        <taxon>Cellvibrionales</taxon>
        <taxon>Halieaceae</taxon>
        <taxon>Parahaliea</taxon>
    </lineage>
</organism>
<dbReference type="InterPro" id="IPR044135">
    <property type="entry name" value="Met-tRNA-FMT_C"/>
</dbReference>
<keyword evidence="6 8" id="KW-0648">Protein biosynthesis</keyword>
<feature type="binding site" evidence="8">
    <location>
        <begin position="114"/>
        <end position="117"/>
    </location>
    <ligand>
        <name>(6S)-5,6,7,8-tetrahydrofolate</name>
        <dbReference type="ChEBI" id="CHEBI:57453"/>
    </ligand>
</feature>
<dbReference type="Pfam" id="PF00551">
    <property type="entry name" value="Formyl_trans_N"/>
    <property type="match status" value="1"/>
</dbReference>
<feature type="domain" description="Formyl transferase N-terminal" evidence="9">
    <location>
        <begin position="9"/>
        <end position="185"/>
    </location>
</feature>
<evidence type="ECO:0000256" key="6">
    <source>
        <dbReference type="ARBA" id="ARBA00022917"/>
    </source>
</evidence>
<dbReference type="InterPro" id="IPR036477">
    <property type="entry name" value="Formyl_transf_N_sf"/>
</dbReference>
<dbReference type="InterPro" id="IPR005794">
    <property type="entry name" value="Fmt"/>
</dbReference>
<keyword evidence="12" id="KW-1185">Reference proteome</keyword>
<feature type="domain" description="Formyl transferase C-terminal" evidence="10">
    <location>
        <begin position="208"/>
        <end position="304"/>
    </location>
</feature>
<dbReference type="Gene3D" id="3.10.25.10">
    <property type="entry name" value="Formyl transferase, C-terminal domain"/>
    <property type="match status" value="1"/>
</dbReference>
<dbReference type="SUPFAM" id="SSF50486">
    <property type="entry name" value="FMT C-terminal domain-like"/>
    <property type="match status" value="1"/>
</dbReference>
<evidence type="ECO:0000313" key="12">
    <source>
        <dbReference type="Proteomes" id="UP000664303"/>
    </source>
</evidence>
<evidence type="ECO:0000259" key="9">
    <source>
        <dbReference type="Pfam" id="PF00551"/>
    </source>
</evidence>
<dbReference type="PANTHER" id="PTHR11138">
    <property type="entry name" value="METHIONYL-TRNA FORMYLTRANSFERASE"/>
    <property type="match status" value="1"/>
</dbReference>
<dbReference type="SUPFAM" id="SSF53328">
    <property type="entry name" value="Formyltransferase"/>
    <property type="match status" value="1"/>
</dbReference>
<proteinExistence type="inferred from homology"/>
<evidence type="ECO:0000256" key="8">
    <source>
        <dbReference type="HAMAP-Rule" id="MF_00182"/>
    </source>
</evidence>
<dbReference type="InterPro" id="IPR005793">
    <property type="entry name" value="Formyl_trans_C"/>
</dbReference>
<accession>A0A939DFB4</accession>
<dbReference type="EC" id="2.1.2.9" evidence="3 8"/>
<dbReference type="PROSITE" id="PS00373">
    <property type="entry name" value="GART"/>
    <property type="match status" value="1"/>
</dbReference>
<name>A0A939DFB4_9GAMM</name>
<comment type="catalytic activity">
    <reaction evidence="7 8">
        <text>L-methionyl-tRNA(fMet) + (6R)-10-formyltetrahydrofolate = N-formyl-L-methionyl-tRNA(fMet) + (6S)-5,6,7,8-tetrahydrofolate + H(+)</text>
        <dbReference type="Rhea" id="RHEA:24380"/>
        <dbReference type="Rhea" id="RHEA-COMP:9952"/>
        <dbReference type="Rhea" id="RHEA-COMP:9953"/>
        <dbReference type="ChEBI" id="CHEBI:15378"/>
        <dbReference type="ChEBI" id="CHEBI:57453"/>
        <dbReference type="ChEBI" id="CHEBI:78530"/>
        <dbReference type="ChEBI" id="CHEBI:78844"/>
        <dbReference type="ChEBI" id="CHEBI:195366"/>
        <dbReference type="EC" id="2.1.2.9"/>
    </reaction>
</comment>
<evidence type="ECO:0000256" key="1">
    <source>
        <dbReference type="ARBA" id="ARBA00002606"/>
    </source>
</evidence>
<dbReference type="AlphaFoldDB" id="A0A939DFB4"/>
<dbReference type="NCBIfam" id="TIGR00460">
    <property type="entry name" value="fmt"/>
    <property type="match status" value="1"/>
</dbReference>
<comment type="similarity">
    <text evidence="2 8">Belongs to the Fmt family.</text>
</comment>
<evidence type="ECO:0000313" key="11">
    <source>
        <dbReference type="EMBL" id="MBN7797119.1"/>
    </source>
</evidence>
<dbReference type="Gene3D" id="3.40.50.170">
    <property type="entry name" value="Formyl transferase, N-terminal domain"/>
    <property type="match status" value="1"/>
</dbReference>
<evidence type="ECO:0000256" key="4">
    <source>
        <dbReference type="ARBA" id="ARBA00016014"/>
    </source>
</evidence>
<evidence type="ECO:0000256" key="5">
    <source>
        <dbReference type="ARBA" id="ARBA00022679"/>
    </source>
</evidence>
<dbReference type="GO" id="GO:0005829">
    <property type="term" value="C:cytosol"/>
    <property type="evidence" value="ECO:0007669"/>
    <property type="project" value="TreeGrafter"/>
</dbReference>
<dbReference type="FunFam" id="3.40.50.170:FF:000003">
    <property type="entry name" value="Methionyl-tRNA formyltransferase"/>
    <property type="match status" value="1"/>
</dbReference>
<evidence type="ECO:0000256" key="3">
    <source>
        <dbReference type="ARBA" id="ARBA00012261"/>
    </source>
</evidence>
<comment type="caution">
    <text evidence="11">The sequence shown here is derived from an EMBL/GenBank/DDBJ whole genome shotgun (WGS) entry which is preliminary data.</text>
</comment>
<gene>
    <name evidence="8 11" type="primary">fmt</name>
    <name evidence="11" type="ORF">JYP50_10980</name>
</gene>
<dbReference type="InterPro" id="IPR037022">
    <property type="entry name" value="Formyl_trans_C_sf"/>
</dbReference>
<dbReference type="Pfam" id="PF02911">
    <property type="entry name" value="Formyl_trans_C"/>
    <property type="match status" value="1"/>
</dbReference>
<dbReference type="PANTHER" id="PTHR11138:SF5">
    <property type="entry name" value="METHIONYL-TRNA FORMYLTRANSFERASE, MITOCHONDRIAL"/>
    <property type="match status" value="1"/>
</dbReference>
<keyword evidence="5 8" id="KW-0808">Transferase</keyword>
<dbReference type="RefSeq" id="WP_206560564.1">
    <property type="nucleotide sequence ID" value="NZ_JAFKCZ010000007.1"/>
</dbReference>
<dbReference type="EMBL" id="JAFKCZ010000007">
    <property type="protein sequence ID" value="MBN7797119.1"/>
    <property type="molecule type" value="Genomic_DNA"/>
</dbReference>
<dbReference type="Proteomes" id="UP000664303">
    <property type="component" value="Unassembled WGS sequence"/>
</dbReference>
<dbReference type="InterPro" id="IPR041711">
    <property type="entry name" value="Met-tRNA-FMT_N"/>
</dbReference>
<dbReference type="InterPro" id="IPR002376">
    <property type="entry name" value="Formyl_transf_N"/>
</dbReference>
<evidence type="ECO:0000256" key="7">
    <source>
        <dbReference type="ARBA" id="ARBA00048558"/>
    </source>
</evidence>
<sequence>MPQSSLRLIFAGTPDFAAHHLEALLASEHEVIAVYTQPDRPAGRGKKLQASPVKQRALAAGLPVRQPPSLRDADAQRELAALDADAMIVVAYGLILPQAVLDAPRLGCLNVHASLLPRWRGAAPIQRAIEAGDAETGVTIMQMDAGLDTGAMLTTARCGIGPDTTAASLHDTLAELGAPCLLRVLEDLPGYRAAARPQDDGEATYAAKILKPEARLDWRLDAATLDRKVRAFNPFPVCFSELDGQRVKVWRAQPLVMAGGGDPGTIVHCDREGIDVACGDGRLRLQALQLPGGRTLDAAAVLNARGEQFAVGARFALPDAD</sequence>
<dbReference type="GO" id="GO:0004479">
    <property type="term" value="F:methionyl-tRNA formyltransferase activity"/>
    <property type="evidence" value="ECO:0007669"/>
    <property type="project" value="UniProtKB-UniRule"/>
</dbReference>
<dbReference type="InterPro" id="IPR001555">
    <property type="entry name" value="GART_AS"/>
</dbReference>